<gene>
    <name evidence="1" type="ORF">CCUS01_10007</name>
</gene>
<evidence type="ECO:0000313" key="1">
    <source>
        <dbReference type="EMBL" id="KAK1456559.1"/>
    </source>
</evidence>
<name>A0AAI9UHF3_9PEZI</name>
<accession>A0AAI9UHF3</accession>
<dbReference type="AlphaFoldDB" id="A0AAI9UHF3"/>
<evidence type="ECO:0000313" key="2">
    <source>
        <dbReference type="Proteomes" id="UP001239213"/>
    </source>
</evidence>
<sequence>MCEDDPLRKLFEAELRQARRVDRLEMSDIDFDQCWGPILHDWVELSDCRAALLIPREYYLGRKKLPSASAVSRTLHNRKLIFLVSHRPKAEYMWWTFFSSATVASWRLDLCQDAVDRYRPNRGILTAVRYCGSTGPYCEDGILTSFAGSVWAEKTSIYDSLAGFSDAELVPNHAALAILAARTVSTELEVLWEAVDNDSDEG</sequence>
<proteinExistence type="predicted"/>
<reference evidence="1" key="1">
    <citation type="submission" date="2016-11" db="EMBL/GenBank/DDBJ databases">
        <title>The genome sequence of Colletotrichum cuscutae.</title>
        <authorList>
            <person name="Baroncelli R."/>
        </authorList>
    </citation>
    <scope>NUCLEOTIDE SEQUENCE</scope>
    <source>
        <strain evidence="1">IMI 304802</strain>
    </source>
</reference>
<dbReference type="EMBL" id="MPDP01000285">
    <property type="protein sequence ID" value="KAK1456559.1"/>
    <property type="molecule type" value="Genomic_DNA"/>
</dbReference>
<organism evidence="1 2">
    <name type="scientific">Colletotrichum cuscutae</name>
    <dbReference type="NCBI Taxonomy" id="1209917"/>
    <lineage>
        <taxon>Eukaryota</taxon>
        <taxon>Fungi</taxon>
        <taxon>Dikarya</taxon>
        <taxon>Ascomycota</taxon>
        <taxon>Pezizomycotina</taxon>
        <taxon>Sordariomycetes</taxon>
        <taxon>Hypocreomycetidae</taxon>
        <taxon>Glomerellales</taxon>
        <taxon>Glomerellaceae</taxon>
        <taxon>Colletotrichum</taxon>
        <taxon>Colletotrichum acutatum species complex</taxon>
    </lineage>
</organism>
<protein>
    <submittedName>
        <fullName evidence="1">Uncharacterized protein</fullName>
    </submittedName>
</protein>
<dbReference type="Proteomes" id="UP001239213">
    <property type="component" value="Unassembled WGS sequence"/>
</dbReference>
<keyword evidence="2" id="KW-1185">Reference proteome</keyword>
<comment type="caution">
    <text evidence="1">The sequence shown here is derived from an EMBL/GenBank/DDBJ whole genome shotgun (WGS) entry which is preliminary data.</text>
</comment>